<dbReference type="HAMAP" id="MF_00156">
    <property type="entry name" value="PanB"/>
    <property type="match status" value="1"/>
</dbReference>
<dbReference type="CDD" id="cd06557">
    <property type="entry name" value="KPHMT-like"/>
    <property type="match status" value="1"/>
</dbReference>
<dbReference type="EMBL" id="AP021858">
    <property type="protein sequence ID" value="BBO22577.1"/>
    <property type="molecule type" value="Genomic_DNA"/>
</dbReference>
<comment type="catalytic activity">
    <reaction evidence="7">
        <text>(6R)-5,10-methylene-5,6,7,8-tetrahydrofolate + 3-methyl-2-oxobutanoate + H2O = 2-dehydropantoate + (6S)-5,6,7,8-tetrahydrofolate</text>
        <dbReference type="Rhea" id="RHEA:11824"/>
        <dbReference type="ChEBI" id="CHEBI:11561"/>
        <dbReference type="ChEBI" id="CHEBI:11851"/>
        <dbReference type="ChEBI" id="CHEBI:15377"/>
        <dbReference type="ChEBI" id="CHEBI:15636"/>
        <dbReference type="ChEBI" id="CHEBI:57453"/>
        <dbReference type="EC" id="2.1.2.11"/>
    </reaction>
</comment>
<evidence type="ECO:0000256" key="3">
    <source>
        <dbReference type="ARBA" id="ARBA00011424"/>
    </source>
</evidence>
<keyword evidence="7 10" id="KW-0460">Magnesium</keyword>
<dbReference type="InterPro" id="IPR040442">
    <property type="entry name" value="Pyrv_kinase-like_dom_sf"/>
</dbReference>
<evidence type="ECO:0000256" key="5">
    <source>
        <dbReference type="ARBA" id="ARBA00022679"/>
    </source>
</evidence>
<evidence type="ECO:0000256" key="8">
    <source>
        <dbReference type="PIRSR" id="PIRSR000388-1"/>
    </source>
</evidence>
<keyword evidence="7 10" id="KW-0479">Metal-binding</keyword>
<feature type="binding site" evidence="7 10">
    <location>
        <position position="115"/>
    </location>
    <ligand>
        <name>Mg(2+)</name>
        <dbReference type="ChEBI" id="CHEBI:18420"/>
    </ligand>
</feature>
<evidence type="ECO:0000256" key="10">
    <source>
        <dbReference type="PIRSR" id="PIRSR000388-3"/>
    </source>
</evidence>
<comment type="similarity">
    <text evidence="2 7">Belongs to the PanB family.</text>
</comment>
<dbReference type="NCBIfam" id="NF001452">
    <property type="entry name" value="PRK00311.1"/>
    <property type="match status" value="1"/>
</dbReference>
<dbReference type="InterPro" id="IPR003700">
    <property type="entry name" value="Pantoate_hydroxy_MeTrfase"/>
</dbReference>
<dbReference type="PIRSF" id="PIRSF000388">
    <property type="entry name" value="Pantoate_hydroxy_MeTrfase"/>
    <property type="match status" value="1"/>
</dbReference>
<dbReference type="PANTHER" id="PTHR20881">
    <property type="entry name" value="3-METHYL-2-OXOBUTANOATE HYDROXYMETHYLTRANSFERASE"/>
    <property type="match status" value="1"/>
</dbReference>
<evidence type="ECO:0000256" key="9">
    <source>
        <dbReference type="PIRSR" id="PIRSR000388-2"/>
    </source>
</evidence>
<feature type="binding site" evidence="7 10">
    <location>
        <position position="84"/>
    </location>
    <ligand>
        <name>Mg(2+)</name>
        <dbReference type="ChEBI" id="CHEBI:18420"/>
    </ligand>
</feature>
<dbReference type="EC" id="2.1.2.11" evidence="7"/>
<dbReference type="GO" id="GO:0015940">
    <property type="term" value="P:pantothenate biosynthetic process"/>
    <property type="evidence" value="ECO:0007669"/>
    <property type="project" value="UniProtKB-UniRule"/>
</dbReference>
<keyword evidence="4 7" id="KW-0566">Pantothenate biosynthesis</keyword>
<comment type="cofactor">
    <cofactor evidence="7 10">
        <name>Mg(2+)</name>
        <dbReference type="ChEBI" id="CHEBI:18420"/>
    </cofactor>
    <text evidence="7 10">Binds 1 Mg(2+) ion per subunit.</text>
</comment>
<dbReference type="UniPathway" id="UPA00028">
    <property type="reaction ID" value="UER00003"/>
</dbReference>
<sequence length="261" mass="27326">MSGRVTAPSILAKKGRERIVCVTAYDAVTGAIADEAGVDIVLVGDSVGNVMLGYDSTLPVTLDDMLHHTAAVAAVVDRALIVADMPFGSYQASTSAAVESAVELVRVGAQAVKLEGPYTDEIRAIVRAGIPVMGHLGMTPQSIHSFGGHKVQGKSESDSEMLLAAARQVADAGAFSMVLELVPAALAGRVTAEAPCPTIGIGAGPECDGQVQVFHDVAGLSPTKYKHAKRYAEGYALFREAIERYASEVRSAEFPTKEHSF</sequence>
<keyword evidence="7" id="KW-0963">Cytoplasm</keyword>
<evidence type="ECO:0000256" key="7">
    <source>
        <dbReference type="HAMAP-Rule" id="MF_00156"/>
    </source>
</evidence>
<dbReference type="GO" id="GO:0008168">
    <property type="term" value="F:methyltransferase activity"/>
    <property type="evidence" value="ECO:0007669"/>
    <property type="project" value="UniProtKB-KW"/>
</dbReference>
<dbReference type="GO" id="GO:0005737">
    <property type="term" value="C:cytoplasm"/>
    <property type="evidence" value="ECO:0007669"/>
    <property type="project" value="UniProtKB-SubCell"/>
</dbReference>
<dbReference type="NCBIfam" id="TIGR00222">
    <property type="entry name" value="panB"/>
    <property type="match status" value="1"/>
</dbReference>
<evidence type="ECO:0000256" key="6">
    <source>
        <dbReference type="ARBA" id="ARBA00056497"/>
    </source>
</evidence>
<feature type="binding site" evidence="7 9">
    <location>
        <position position="84"/>
    </location>
    <ligand>
        <name>3-methyl-2-oxobutanoate</name>
        <dbReference type="ChEBI" id="CHEBI:11851"/>
    </ligand>
</feature>
<feature type="binding site" evidence="7 10">
    <location>
        <position position="45"/>
    </location>
    <ligand>
        <name>Mg(2+)</name>
        <dbReference type="ChEBI" id="CHEBI:18420"/>
    </ligand>
</feature>
<protein>
    <recommendedName>
        <fullName evidence="7">3-methyl-2-oxobutanoate hydroxymethyltransferase</fullName>
        <ecNumber evidence="7">2.1.2.11</ecNumber>
    </recommendedName>
    <alternativeName>
        <fullName evidence="7">Ketopantoate hydroxymethyltransferase</fullName>
        <shortName evidence="7">KPHMT</shortName>
    </alternativeName>
</protein>
<comment type="function">
    <text evidence="6 7">Catalyzes the reversible reaction in which hydroxymethyl group from 5,10-methylenetetrahydrofolate is transferred onto alpha-ketoisovalerate to form ketopantoate.</text>
</comment>
<dbReference type="FunFam" id="3.20.20.60:FF:000003">
    <property type="entry name" value="3-methyl-2-oxobutanoate hydroxymethyltransferase"/>
    <property type="match status" value="1"/>
</dbReference>
<name>A0A809S1Z1_9BACT</name>
<comment type="subunit">
    <text evidence="3 7">Homodecamer; pentamer of dimers.</text>
</comment>
<evidence type="ECO:0000256" key="2">
    <source>
        <dbReference type="ARBA" id="ARBA00008676"/>
    </source>
</evidence>
<dbReference type="GO" id="GO:0003864">
    <property type="term" value="F:3-methyl-2-oxobutanoate hydroxymethyltransferase activity"/>
    <property type="evidence" value="ECO:0007669"/>
    <property type="project" value="UniProtKB-UniRule"/>
</dbReference>
<dbReference type="AlphaFoldDB" id="A0A809S1Z1"/>
<dbReference type="KEGG" id="npy:NPRO_01720"/>
<evidence type="ECO:0000313" key="12">
    <source>
        <dbReference type="Proteomes" id="UP000662873"/>
    </source>
</evidence>
<dbReference type="SUPFAM" id="SSF51621">
    <property type="entry name" value="Phosphoenolpyruvate/pyruvate domain"/>
    <property type="match status" value="1"/>
</dbReference>
<organism evidence="11 12">
    <name type="scientific">Candidatus Nitrosymbiomonas proteolyticus</name>
    <dbReference type="NCBI Taxonomy" id="2608984"/>
    <lineage>
        <taxon>Bacteria</taxon>
        <taxon>Bacillati</taxon>
        <taxon>Armatimonadota</taxon>
        <taxon>Armatimonadota incertae sedis</taxon>
        <taxon>Candidatus Nitrosymbiomonas</taxon>
    </lineage>
</organism>
<evidence type="ECO:0000313" key="11">
    <source>
        <dbReference type="EMBL" id="BBO22577.1"/>
    </source>
</evidence>
<evidence type="ECO:0000256" key="4">
    <source>
        <dbReference type="ARBA" id="ARBA00022655"/>
    </source>
</evidence>
<comment type="pathway">
    <text evidence="1 7">Cofactor biosynthesis; (R)-pantothenate biosynthesis; (R)-pantoate from 3-methyl-2-oxobutanoate: step 1/2.</text>
</comment>
<feature type="binding site" evidence="7 9">
    <location>
        <begin position="45"/>
        <end position="46"/>
    </location>
    <ligand>
        <name>3-methyl-2-oxobutanoate</name>
        <dbReference type="ChEBI" id="CHEBI:11851"/>
    </ligand>
</feature>
<feature type="binding site" evidence="7 9">
    <location>
        <position position="113"/>
    </location>
    <ligand>
        <name>3-methyl-2-oxobutanoate</name>
        <dbReference type="ChEBI" id="CHEBI:11851"/>
    </ligand>
</feature>
<dbReference type="GO" id="GO:0000287">
    <property type="term" value="F:magnesium ion binding"/>
    <property type="evidence" value="ECO:0007669"/>
    <property type="project" value="TreeGrafter"/>
</dbReference>
<gene>
    <name evidence="7" type="primary">panB</name>
    <name evidence="11" type="ORF">NPRO_01720</name>
</gene>
<evidence type="ECO:0000256" key="1">
    <source>
        <dbReference type="ARBA" id="ARBA00005033"/>
    </source>
</evidence>
<accession>A0A809S1Z1</accession>
<keyword evidence="11" id="KW-0489">Methyltransferase</keyword>
<reference evidence="11" key="1">
    <citation type="journal article" name="DNA Res.">
        <title>The physiological potential of anammox bacteria as revealed by their core genome structure.</title>
        <authorList>
            <person name="Okubo T."/>
            <person name="Toyoda A."/>
            <person name="Fukuhara K."/>
            <person name="Uchiyama I."/>
            <person name="Harigaya Y."/>
            <person name="Kuroiwa M."/>
            <person name="Suzuki T."/>
            <person name="Murakami Y."/>
            <person name="Suwa Y."/>
            <person name="Takami H."/>
        </authorList>
    </citation>
    <scope>NUCLEOTIDE SEQUENCE</scope>
    <source>
        <strain evidence="11">317325-2</strain>
    </source>
</reference>
<proteinExistence type="inferred from homology"/>
<dbReference type="InterPro" id="IPR015813">
    <property type="entry name" value="Pyrv/PenolPyrv_kinase-like_dom"/>
</dbReference>
<dbReference type="Gene3D" id="3.20.20.60">
    <property type="entry name" value="Phosphoenolpyruvate-binding domains"/>
    <property type="match status" value="1"/>
</dbReference>
<dbReference type="GO" id="GO:0032259">
    <property type="term" value="P:methylation"/>
    <property type="evidence" value="ECO:0007669"/>
    <property type="project" value="UniProtKB-KW"/>
</dbReference>
<feature type="active site" description="Proton acceptor" evidence="7 8">
    <location>
        <position position="180"/>
    </location>
</feature>
<dbReference type="Proteomes" id="UP000662873">
    <property type="component" value="Chromosome"/>
</dbReference>
<dbReference type="Pfam" id="PF02548">
    <property type="entry name" value="Pantoate_transf"/>
    <property type="match status" value="1"/>
</dbReference>
<comment type="subcellular location">
    <subcellularLocation>
        <location evidence="7">Cytoplasm</location>
    </subcellularLocation>
</comment>
<keyword evidence="5 7" id="KW-0808">Transferase</keyword>
<dbReference type="PANTHER" id="PTHR20881:SF0">
    <property type="entry name" value="3-METHYL-2-OXOBUTANOATE HYDROXYMETHYLTRANSFERASE"/>
    <property type="match status" value="1"/>
</dbReference>